<dbReference type="SUPFAM" id="SSF52540">
    <property type="entry name" value="P-loop containing nucleoside triphosphate hydrolases"/>
    <property type="match status" value="2"/>
</dbReference>
<evidence type="ECO:0000313" key="3">
    <source>
        <dbReference type="EMBL" id="MBL0764330.1"/>
    </source>
</evidence>
<organism evidence="3 4">
    <name type="scientific">Marivirga atlantica</name>
    <dbReference type="NCBI Taxonomy" id="1548457"/>
    <lineage>
        <taxon>Bacteria</taxon>
        <taxon>Pseudomonadati</taxon>
        <taxon>Bacteroidota</taxon>
        <taxon>Cytophagia</taxon>
        <taxon>Cytophagales</taxon>
        <taxon>Marivirgaceae</taxon>
        <taxon>Marivirga</taxon>
    </lineage>
</organism>
<feature type="domain" description="DNA2/NAM7 helicase helicase" evidence="1">
    <location>
        <begin position="301"/>
        <end position="424"/>
    </location>
</feature>
<dbReference type="InterPro" id="IPR045055">
    <property type="entry name" value="DNA2/NAM7-like"/>
</dbReference>
<name>A0A937DHT4_9BACT</name>
<dbReference type="Gene3D" id="3.40.50.300">
    <property type="entry name" value="P-loop containing nucleotide triphosphate hydrolases"/>
    <property type="match status" value="3"/>
</dbReference>
<evidence type="ECO:0000313" key="4">
    <source>
        <dbReference type="Proteomes" id="UP000642920"/>
    </source>
</evidence>
<dbReference type="Pfam" id="PF13086">
    <property type="entry name" value="AAA_11"/>
    <property type="match status" value="2"/>
</dbReference>
<dbReference type="CDD" id="cd18808">
    <property type="entry name" value="SF1_C_Upf1"/>
    <property type="match status" value="1"/>
</dbReference>
<dbReference type="InterPro" id="IPR041677">
    <property type="entry name" value="DNA2/NAM7_AAA_11"/>
</dbReference>
<feature type="domain" description="DNA2/NAM7 helicase helicase" evidence="1">
    <location>
        <begin position="856"/>
        <end position="986"/>
    </location>
</feature>
<comment type="caution">
    <text evidence="3">The sequence shown here is derived from an EMBL/GenBank/DDBJ whole genome shotgun (WGS) entry which is preliminary data.</text>
</comment>
<dbReference type="PANTHER" id="PTHR10887:SF530">
    <property type="entry name" value="SUPERFAMILY I DNA HELICASES"/>
    <property type="match status" value="1"/>
</dbReference>
<dbReference type="GO" id="GO:0004386">
    <property type="term" value="F:helicase activity"/>
    <property type="evidence" value="ECO:0007669"/>
    <property type="project" value="InterPro"/>
</dbReference>
<feature type="domain" description="DNA2/NAM7 helicase-like C-terminal" evidence="2">
    <location>
        <begin position="1018"/>
        <end position="1193"/>
    </location>
</feature>
<dbReference type="InterPro" id="IPR027417">
    <property type="entry name" value="P-loop_NTPase"/>
</dbReference>
<dbReference type="InterPro" id="IPR025103">
    <property type="entry name" value="DUF4011"/>
</dbReference>
<dbReference type="Pfam" id="PF13087">
    <property type="entry name" value="AAA_12"/>
    <property type="match status" value="1"/>
</dbReference>
<proteinExistence type="predicted"/>
<protein>
    <submittedName>
        <fullName evidence="3">DUF4011 domain-containing protein</fullName>
    </submittedName>
</protein>
<evidence type="ECO:0000259" key="1">
    <source>
        <dbReference type="Pfam" id="PF13086"/>
    </source>
</evidence>
<dbReference type="EMBL" id="JAERQG010000001">
    <property type="protein sequence ID" value="MBL0764330.1"/>
    <property type="molecule type" value="Genomic_DNA"/>
</dbReference>
<reference evidence="3" key="1">
    <citation type="submission" date="2021-01" db="EMBL/GenBank/DDBJ databases">
        <title>Marivirga sp. nov., isolated from intertidal surface sediments.</title>
        <authorList>
            <person name="Zhang M."/>
        </authorList>
    </citation>
    <scope>NUCLEOTIDE SEQUENCE</scope>
    <source>
        <strain evidence="3">SM1354</strain>
    </source>
</reference>
<sequence>MHDILRHYLKKLTNLSGSNRSLLLLRLISDQTIDLHDFDFILNQSSFSIIESLIAQKKKIPLAAISDPRMEANNVLSKKLKKLQRIEKFIYDERGGKDLYVGWPFVRGKFQGGTTVRCPLIFFPVEIVQENDQWVLQLREEVNITFNKTFLLAYAYYHQIKLDDELVEKVFEIFDADSRVFRTELYQIFKESAVNINFNQDNFVDKLQTFKNFKKADFDESEKEGELKLFPEAVLGIFPQSGSYLVPDYTFLLEQEEQVQDIEEFFISRNPDKAAFSTAYRHNYRFLDYVKEEETFTSFPLDAYQENALKAVKKGNSLVVQGPPGTGKSQLISNLVTDFIARGKRVLVVCQKRAALDVIYQRLKEIEMDAFAALVHDFKNDRKKIFEQIQHQIDRIDEYEARNNGLDSVQIQRDFLKASRRIDQLVEEREDYRLAFFDEEECGISAKELYLNTDPKADHINLKQVYRHFKREEINDFSERLFNYQSYADDFLREGFSWRERTNFKDYTLNDKLAIEKLLAEIPKFLEGLGEEANQLVGSKMSIKEFEDVQEHEDKLRSLNEVLNERSFKYLSHMIAYKDENTNALWLSNIQRLINNCFAEEGVESTLNVKELGELQKILNKRKRANQQPSQWIKWVLFAKEKQYLKNVAEANGVKTNKAGIKKLERLLDNRLNLEHNVTKIRNQKWLIDYPKKLDQELINDWFAHQLDAIKAKEILNSFTNFKEFSLFKEQQLSSLLEKIKRIIQLAHKLVDEKSDWRKYLTRTQIDHLEQNGLTDAYLKTFQESFDELVDFDQLFESFSDHEKEVIKLFKESDIDYSSKNIRALFTNGIYLSWLDHIETKYPILRDVSTRKFQQQTDELQRVIEEKEALSKSILTLKVREKTFEDVDYNRLNNRVTYRDLSHQVTKKRQIWPIRKVIQTFTDEVFNLMPCWLASPESVSAIFPMEQFFDLVVFDEASQCFVEKGIPAMYRGRQVVIAGDSKQLSPNDLYKVRWEEEEANHPDFEIDSLLDLANKYLMDVQLNGHYRSKSLDLINFSNKHFYDGKLNLLPDFNYINSAEPGIEYIKVPGVWEKQTNLIEAKNVVDLIKQYLKDTPDKEIGVVTFNAPQQNLIWDLLEEQLSLGHLRLPDNFFVKNIENVQGDEKDIIIFSTAYAPDANGRMNMNFGSINAPKGENRLNVAITRAREKVILVSSIYPDELKVDDAKNEGPRLLKAYLKYALSVSNGDFKPEPMQLEQFRNTWFLKKKLPIDIEESTETTAKEELPFADLSIKENEKYRGLVYTDDDLYFANPSVKDIYAYTPNLLQQKNWPFIMVNSRNYWKDKEEMLERIIQFIQRN</sequence>
<dbReference type="InterPro" id="IPR047187">
    <property type="entry name" value="SF1_C_Upf1"/>
</dbReference>
<accession>A0A937DHT4</accession>
<dbReference type="InterPro" id="IPR041679">
    <property type="entry name" value="DNA2/NAM7-like_C"/>
</dbReference>
<dbReference type="Proteomes" id="UP000642920">
    <property type="component" value="Unassembled WGS sequence"/>
</dbReference>
<dbReference type="PANTHER" id="PTHR10887">
    <property type="entry name" value="DNA2/NAM7 HELICASE FAMILY"/>
    <property type="match status" value="1"/>
</dbReference>
<dbReference type="RefSeq" id="WP_201917810.1">
    <property type="nucleotide sequence ID" value="NZ_JAERQG010000001.1"/>
</dbReference>
<evidence type="ECO:0000259" key="2">
    <source>
        <dbReference type="Pfam" id="PF13087"/>
    </source>
</evidence>
<dbReference type="Pfam" id="PF13195">
    <property type="entry name" value="DUF4011"/>
    <property type="match status" value="1"/>
</dbReference>
<keyword evidence="4" id="KW-1185">Reference proteome</keyword>
<gene>
    <name evidence="3" type="ORF">JKP34_03640</name>
</gene>